<dbReference type="Proteomes" id="UP000317238">
    <property type="component" value="Unassembled WGS sequence"/>
</dbReference>
<comment type="caution">
    <text evidence="1">The sequence shown here is derived from an EMBL/GenBank/DDBJ whole genome shotgun (WGS) entry which is preliminary data.</text>
</comment>
<protein>
    <submittedName>
        <fullName evidence="1">Uncharacterized protein</fullName>
    </submittedName>
</protein>
<dbReference type="RefSeq" id="WP_231598470.1">
    <property type="nucleotide sequence ID" value="NZ_SJPL01000001.1"/>
</dbReference>
<sequence>MCLAARKTIRIKETDSWPRNSSQQLPAALQDIVSCFTAGQTGVFRVVST</sequence>
<reference evidence="1 2" key="1">
    <citation type="submission" date="2019-02" db="EMBL/GenBank/DDBJ databases">
        <title>Deep-cultivation of Planctomycetes and their phenomic and genomic characterization uncovers novel biology.</title>
        <authorList>
            <person name="Wiegand S."/>
            <person name="Jogler M."/>
            <person name="Boedeker C."/>
            <person name="Pinto D."/>
            <person name="Vollmers J."/>
            <person name="Rivas-Marin E."/>
            <person name="Kohn T."/>
            <person name="Peeters S.H."/>
            <person name="Heuer A."/>
            <person name="Rast P."/>
            <person name="Oberbeckmann S."/>
            <person name="Bunk B."/>
            <person name="Jeske O."/>
            <person name="Meyerdierks A."/>
            <person name="Storesund J.E."/>
            <person name="Kallscheuer N."/>
            <person name="Luecker S."/>
            <person name="Lage O.M."/>
            <person name="Pohl T."/>
            <person name="Merkel B.J."/>
            <person name="Hornburger P."/>
            <person name="Mueller R.-W."/>
            <person name="Bruemmer F."/>
            <person name="Labrenz M."/>
            <person name="Spormann A.M."/>
            <person name="Op Den Camp H."/>
            <person name="Overmann J."/>
            <person name="Amann R."/>
            <person name="Jetten M.S.M."/>
            <person name="Mascher T."/>
            <person name="Medema M.H."/>
            <person name="Devos D.P."/>
            <person name="Kaster A.-K."/>
            <person name="Ovreas L."/>
            <person name="Rohde M."/>
            <person name="Galperin M.Y."/>
            <person name="Jogler C."/>
        </authorList>
    </citation>
    <scope>NUCLEOTIDE SEQUENCE [LARGE SCALE GENOMIC DNA]</scope>
    <source>
        <strain evidence="1 2">Pan14r</strain>
    </source>
</reference>
<dbReference type="AlphaFoldDB" id="A0A5C5Y8Y2"/>
<dbReference type="EMBL" id="SJPL01000001">
    <property type="protein sequence ID" value="TWT70755.1"/>
    <property type="molecule type" value="Genomic_DNA"/>
</dbReference>
<organism evidence="1 2">
    <name type="scientific">Crateriforma conspicua</name>
    <dbReference type="NCBI Taxonomy" id="2527996"/>
    <lineage>
        <taxon>Bacteria</taxon>
        <taxon>Pseudomonadati</taxon>
        <taxon>Planctomycetota</taxon>
        <taxon>Planctomycetia</taxon>
        <taxon>Planctomycetales</taxon>
        <taxon>Planctomycetaceae</taxon>
        <taxon>Crateriforma</taxon>
    </lineage>
</organism>
<evidence type="ECO:0000313" key="1">
    <source>
        <dbReference type="EMBL" id="TWT70755.1"/>
    </source>
</evidence>
<name>A0A5C5Y8Y2_9PLAN</name>
<proteinExistence type="predicted"/>
<gene>
    <name evidence="1" type="ORF">Pan14r_30630</name>
</gene>
<evidence type="ECO:0000313" key="2">
    <source>
        <dbReference type="Proteomes" id="UP000317238"/>
    </source>
</evidence>
<accession>A0A5C5Y8Y2</accession>
<keyword evidence="2" id="KW-1185">Reference proteome</keyword>